<organism evidence="2 3">
    <name type="scientific">Tagetes erecta</name>
    <name type="common">African marigold</name>
    <dbReference type="NCBI Taxonomy" id="13708"/>
    <lineage>
        <taxon>Eukaryota</taxon>
        <taxon>Viridiplantae</taxon>
        <taxon>Streptophyta</taxon>
        <taxon>Embryophyta</taxon>
        <taxon>Tracheophyta</taxon>
        <taxon>Spermatophyta</taxon>
        <taxon>Magnoliopsida</taxon>
        <taxon>eudicotyledons</taxon>
        <taxon>Gunneridae</taxon>
        <taxon>Pentapetalae</taxon>
        <taxon>asterids</taxon>
        <taxon>campanulids</taxon>
        <taxon>Asterales</taxon>
        <taxon>Asteraceae</taxon>
        <taxon>Asteroideae</taxon>
        <taxon>Heliantheae alliance</taxon>
        <taxon>Tageteae</taxon>
        <taxon>Tagetes</taxon>
    </lineage>
</organism>
<comment type="caution">
    <text evidence="2">The sequence shown here is derived from an EMBL/GenBank/DDBJ whole genome shotgun (WGS) entry which is preliminary data.</text>
</comment>
<proteinExistence type="predicted"/>
<evidence type="ECO:0000313" key="2">
    <source>
        <dbReference type="EMBL" id="KAK1440860.1"/>
    </source>
</evidence>
<dbReference type="AlphaFoldDB" id="A0AAD8LNX1"/>
<gene>
    <name evidence="2" type="ORF">QVD17_06692</name>
</gene>
<feature type="chain" id="PRO_5042039190" evidence="1">
    <location>
        <begin position="19"/>
        <end position="83"/>
    </location>
</feature>
<reference evidence="2" key="1">
    <citation type="journal article" date="2023" name="bioRxiv">
        <title>Improved chromosome-level genome assembly for marigold (Tagetes erecta).</title>
        <authorList>
            <person name="Jiang F."/>
            <person name="Yuan L."/>
            <person name="Wang S."/>
            <person name="Wang H."/>
            <person name="Xu D."/>
            <person name="Wang A."/>
            <person name="Fan W."/>
        </authorList>
    </citation>
    <scope>NUCLEOTIDE SEQUENCE</scope>
    <source>
        <strain evidence="2">WSJ</strain>
        <tissue evidence="2">Leaf</tissue>
    </source>
</reference>
<name>A0AAD8LNX1_TARER</name>
<dbReference type="Proteomes" id="UP001229421">
    <property type="component" value="Unassembled WGS sequence"/>
</dbReference>
<dbReference type="EMBL" id="JAUHHV010000001">
    <property type="protein sequence ID" value="KAK1440860.1"/>
    <property type="molecule type" value="Genomic_DNA"/>
</dbReference>
<evidence type="ECO:0000256" key="1">
    <source>
        <dbReference type="SAM" id="SignalP"/>
    </source>
</evidence>
<feature type="signal peptide" evidence="1">
    <location>
        <begin position="1"/>
        <end position="18"/>
    </location>
</feature>
<keyword evidence="1" id="KW-0732">Signal</keyword>
<sequence length="83" mass="9387">MLIVLLPLPPSVVGSVVADKESSIQRNRDIQENEEPVDVLQDEVVSGLPSTTTLLDWKSIQVGFMYGCLFNSSFSWRFCSFRY</sequence>
<keyword evidence="3" id="KW-1185">Reference proteome</keyword>
<evidence type="ECO:0000313" key="3">
    <source>
        <dbReference type="Proteomes" id="UP001229421"/>
    </source>
</evidence>
<accession>A0AAD8LNX1</accession>
<protein>
    <submittedName>
        <fullName evidence="2">Uncharacterized protein</fullName>
    </submittedName>
</protein>